<keyword evidence="8" id="KW-0408">Iron</keyword>
<keyword evidence="6 14" id="KW-0812">Transmembrane</keyword>
<keyword evidence="13 14" id="KW-0998">Cell outer membrane</keyword>
<dbReference type="GO" id="GO:0015891">
    <property type="term" value="P:siderophore transport"/>
    <property type="evidence" value="ECO:0007669"/>
    <property type="project" value="InterPro"/>
</dbReference>
<dbReference type="NCBIfam" id="TIGR01783">
    <property type="entry name" value="TonB-siderophor"/>
    <property type="match status" value="1"/>
</dbReference>
<dbReference type="RefSeq" id="WP_129241117.1">
    <property type="nucleotide sequence ID" value="NZ_UFQC01000011.1"/>
</dbReference>
<evidence type="ECO:0000256" key="13">
    <source>
        <dbReference type="ARBA" id="ARBA00023237"/>
    </source>
</evidence>
<dbReference type="EMBL" id="UFQC01000011">
    <property type="protein sequence ID" value="SSW67040.1"/>
    <property type="molecule type" value="Genomic_DNA"/>
</dbReference>
<evidence type="ECO:0000313" key="19">
    <source>
        <dbReference type="Proteomes" id="UP000289465"/>
    </source>
</evidence>
<feature type="domain" description="Secretin/TonB short N-terminal" evidence="17">
    <location>
        <begin position="74"/>
        <end position="125"/>
    </location>
</feature>
<organism evidence="18 19">
    <name type="scientific">Achromobacter veterisilvae</name>
    <dbReference type="NCBI Taxonomy" id="2069367"/>
    <lineage>
        <taxon>Bacteria</taxon>
        <taxon>Pseudomonadati</taxon>
        <taxon>Pseudomonadota</taxon>
        <taxon>Betaproteobacteria</taxon>
        <taxon>Burkholderiales</taxon>
        <taxon>Alcaligenaceae</taxon>
        <taxon>Achromobacter</taxon>
    </lineage>
</organism>
<keyword evidence="3 14" id="KW-0813">Transport</keyword>
<evidence type="ECO:0000256" key="3">
    <source>
        <dbReference type="ARBA" id="ARBA00022448"/>
    </source>
</evidence>
<protein>
    <submittedName>
        <fullName evidence="18">Ferrichrome-iron receptor</fullName>
    </submittedName>
</protein>
<keyword evidence="4 14" id="KW-1134">Transmembrane beta strand</keyword>
<evidence type="ECO:0000256" key="9">
    <source>
        <dbReference type="ARBA" id="ARBA00023065"/>
    </source>
</evidence>
<dbReference type="SMART" id="SM00965">
    <property type="entry name" value="STN"/>
    <property type="match status" value="1"/>
</dbReference>
<dbReference type="PANTHER" id="PTHR32552">
    <property type="entry name" value="FERRICHROME IRON RECEPTOR-RELATED"/>
    <property type="match status" value="1"/>
</dbReference>
<comment type="similarity">
    <text evidence="2 14 15">Belongs to the TonB-dependent receptor family.</text>
</comment>
<dbReference type="CDD" id="cd01347">
    <property type="entry name" value="ligand_gated_channel"/>
    <property type="match status" value="1"/>
</dbReference>
<dbReference type="Gene3D" id="2.170.130.10">
    <property type="entry name" value="TonB-dependent receptor, plug domain"/>
    <property type="match status" value="1"/>
</dbReference>
<dbReference type="SUPFAM" id="SSF56935">
    <property type="entry name" value="Porins"/>
    <property type="match status" value="1"/>
</dbReference>
<dbReference type="OrthoDB" id="127311at2"/>
<dbReference type="GO" id="GO:0009279">
    <property type="term" value="C:cell outer membrane"/>
    <property type="evidence" value="ECO:0007669"/>
    <property type="project" value="UniProtKB-SubCell"/>
</dbReference>
<dbReference type="Pfam" id="PF00593">
    <property type="entry name" value="TonB_dep_Rec_b-barrel"/>
    <property type="match status" value="1"/>
</dbReference>
<evidence type="ECO:0000256" key="14">
    <source>
        <dbReference type="PROSITE-ProRule" id="PRU01360"/>
    </source>
</evidence>
<evidence type="ECO:0000313" key="18">
    <source>
        <dbReference type="EMBL" id="SSW67040.1"/>
    </source>
</evidence>
<keyword evidence="12 18" id="KW-0675">Receptor</keyword>
<evidence type="ECO:0000259" key="17">
    <source>
        <dbReference type="SMART" id="SM00965"/>
    </source>
</evidence>
<evidence type="ECO:0000256" key="11">
    <source>
        <dbReference type="ARBA" id="ARBA00023136"/>
    </source>
</evidence>
<dbReference type="Proteomes" id="UP000289465">
    <property type="component" value="Unassembled WGS sequence"/>
</dbReference>
<dbReference type="PROSITE" id="PS52016">
    <property type="entry name" value="TONB_DEPENDENT_REC_3"/>
    <property type="match status" value="1"/>
</dbReference>
<accession>A0A446CGP2</accession>
<dbReference type="Pfam" id="PF07715">
    <property type="entry name" value="Plug"/>
    <property type="match status" value="1"/>
</dbReference>
<dbReference type="InterPro" id="IPR012910">
    <property type="entry name" value="Plug_dom"/>
</dbReference>
<dbReference type="GO" id="GO:0038023">
    <property type="term" value="F:signaling receptor activity"/>
    <property type="evidence" value="ECO:0007669"/>
    <property type="project" value="InterPro"/>
</dbReference>
<keyword evidence="9" id="KW-0406">Ion transport</keyword>
<dbReference type="InterPro" id="IPR039426">
    <property type="entry name" value="TonB-dep_rcpt-like"/>
</dbReference>
<name>A0A446CGP2_9BURK</name>
<dbReference type="InterPro" id="IPR000531">
    <property type="entry name" value="Beta-barrel_TonB"/>
</dbReference>
<proteinExistence type="inferred from homology"/>
<evidence type="ECO:0000256" key="12">
    <source>
        <dbReference type="ARBA" id="ARBA00023170"/>
    </source>
</evidence>
<dbReference type="Pfam" id="PF07660">
    <property type="entry name" value="STN"/>
    <property type="match status" value="1"/>
</dbReference>
<evidence type="ECO:0000256" key="2">
    <source>
        <dbReference type="ARBA" id="ARBA00009810"/>
    </source>
</evidence>
<dbReference type="Gene3D" id="2.40.170.20">
    <property type="entry name" value="TonB-dependent receptor, beta-barrel domain"/>
    <property type="match status" value="1"/>
</dbReference>
<dbReference type="InterPro" id="IPR036942">
    <property type="entry name" value="Beta-barrel_TonB_sf"/>
</dbReference>
<reference evidence="18 19" key="1">
    <citation type="submission" date="2018-07" db="EMBL/GenBank/DDBJ databases">
        <authorList>
            <person name="Peeters C."/>
        </authorList>
    </citation>
    <scope>NUCLEOTIDE SEQUENCE [LARGE SCALE GENOMIC DNA]</scope>
    <source>
        <strain evidence="18 19">LMG 30378</strain>
    </source>
</reference>
<dbReference type="FunFam" id="2.170.130.10:FF:000001">
    <property type="entry name" value="Catecholate siderophore TonB-dependent receptor"/>
    <property type="match status" value="1"/>
</dbReference>
<feature type="chain" id="PRO_5019036975" evidence="16">
    <location>
        <begin position="40"/>
        <end position="832"/>
    </location>
</feature>
<dbReference type="FunFam" id="2.40.170.20:FF:000005">
    <property type="entry name" value="TonB-dependent siderophore receptor"/>
    <property type="match status" value="1"/>
</dbReference>
<keyword evidence="10 15" id="KW-0798">TonB box</keyword>
<evidence type="ECO:0000256" key="7">
    <source>
        <dbReference type="ARBA" id="ARBA00022729"/>
    </source>
</evidence>
<keyword evidence="7 16" id="KW-0732">Signal</keyword>
<gene>
    <name evidence="18" type="primary">fhuA_9</name>
    <name evidence="18" type="ORF">AVE30378_02412</name>
</gene>
<evidence type="ECO:0000256" key="5">
    <source>
        <dbReference type="ARBA" id="ARBA00022496"/>
    </source>
</evidence>
<evidence type="ECO:0000256" key="6">
    <source>
        <dbReference type="ARBA" id="ARBA00022692"/>
    </source>
</evidence>
<dbReference type="Gene3D" id="3.55.50.30">
    <property type="match status" value="1"/>
</dbReference>
<evidence type="ECO:0000256" key="1">
    <source>
        <dbReference type="ARBA" id="ARBA00004571"/>
    </source>
</evidence>
<keyword evidence="5" id="KW-0410">Iron transport</keyword>
<evidence type="ECO:0000256" key="10">
    <source>
        <dbReference type="ARBA" id="ARBA00023077"/>
    </source>
</evidence>
<dbReference type="InterPro" id="IPR010105">
    <property type="entry name" value="TonB_sidphr_rcpt"/>
</dbReference>
<comment type="subcellular location">
    <subcellularLocation>
        <location evidence="1 14">Cell outer membrane</location>
        <topology evidence="1 14">Multi-pass membrane protein</topology>
    </subcellularLocation>
</comment>
<evidence type="ECO:0000256" key="16">
    <source>
        <dbReference type="SAM" id="SignalP"/>
    </source>
</evidence>
<dbReference type="GO" id="GO:0015344">
    <property type="term" value="F:siderophore uptake transmembrane transporter activity"/>
    <property type="evidence" value="ECO:0007669"/>
    <property type="project" value="TreeGrafter"/>
</dbReference>
<dbReference type="InterPro" id="IPR011662">
    <property type="entry name" value="Secretin/TonB_short_N"/>
</dbReference>
<keyword evidence="11 14" id="KW-0472">Membrane</keyword>
<dbReference type="PANTHER" id="PTHR32552:SF68">
    <property type="entry name" value="FERRICHROME OUTER MEMBRANE TRANSPORTER_PHAGE RECEPTOR"/>
    <property type="match status" value="1"/>
</dbReference>
<dbReference type="AlphaFoldDB" id="A0A446CGP2"/>
<evidence type="ECO:0000256" key="8">
    <source>
        <dbReference type="ARBA" id="ARBA00023004"/>
    </source>
</evidence>
<sequence>MVSSKHTVAWPPNWASRRAAAGALCAALGWAVAAPAVLAQPAGTSSGAAALPRFDIPAGPLGPALAAFAGAARINLSFDPALAEGRRTAGLQGAWTVDAGLARLLAGTPLVARRDGANVYTLRLLPQESAALLPAVRVEGADEPARGEADGIVARRSAAGTKTDTPILEIPQTVNVVTRDEIAMRGARSVVEALAYTPGVYAPGGSADLRYDNIYLRGGYAARNNLDGARLPYGAYSFGMLQIEPYGLERIEVLKGPSSVLYGQNTPGGLINMVSKLPTQTPRREIELQTGSYGRAQAALDLGGPVDEAGQWSYRLVALERDAAQSAHYSEEDRTFVAPALTWRPSAATSLTLLGFYQKDHQVPLYGNLPAAGTLYSNPNGRIPRDRFAGEPGWDAYDREQYSAGYLFSHQFNDTWTVKQQLRYSHMRGEARTTVGYLLDPADMRTWSRTMARGQGTGTTLSVDTQAVARFRTGAVGHEFLAGFDYLDMRDTYKFANVIAGVPPLDLYDPVYGRPRPGVRDLIPRIDAVQRTEQSGVYAQDQISYGNWLLTLGGRYDMARSTTRNQLTSGKVAQSDSAFTGRAGLTYVLENGLAPYVAYSTSFAPTGGTDYESNPFQPSKGRQIEAGLKYQPPGSDSMVTLSAYQLTQTNVLTSDTTPGRPPGFQAQTGETRARGIELEGKAGLARGWDLIASYSYVDAVVTKSANVDVIDGAPQSREGKKQFYAPAHQAAAWLAYKVQDGPLQGLGLGAGVRYIGADWGDAANTLRIPSVTLVDAALSYDLGQMRPELRGLSLALNASNLFDRTYVGTCVTATACTYGAGRLVLATLKYAW</sequence>
<dbReference type="InterPro" id="IPR037066">
    <property type="entry name" value="Plug_dom_sf"/>
</dbReference>
<evidence type="ECO:0000256" key="15">
    <source>
        <dbReference type="RuleBase" id="RU003357"/>
    </source>
</evidence>
<evidence type="ECO:0000256" key="4">
    <source>
        <dbReference type="ARBA" id="ARBA00022452"/>
    </source>
</evidence>
<feature type="signal peptide" evidence="16">
    <location>
        <begin position="1"/>
        <end position="39"/>
    </location>
</feature>